<gene>
    <name evidence="12" type="ORF">PPAR1163_LOCUS2729</name>
</gene>
<evidence type="ECO:0000313" key="12">
    <source>
        <dbReference type="EMBL" id="CAD9244381.1"/>
    </source>
</evidence>
<feature type="transmembrane region" description="Helical" evidence="8">
    <location>
        <begin position="885"/>
        <end position="918"/>
    </location>
</feature>
<proteinExistence type="inferred from homology"/>
<sequence length="1147" mass="127546">MAEDEATVRGWDQIWSTFVGSTLLGTFLYGCFESGRRVNNGRTSAYGGNYMQYYLSPYGNKRKVSRYVDEPDPDGHDVEDGYGKVEEGPQLPDRPTYMYGWLVPVIKVDGDQGLLDLVGLDAYILLRFLKMMARIFLFAAFWGLSCLVPFYEQGEQGTADTFYHTTMANIEQGSDNIWVTTFFAYLFCAHAFFLIDAEYKAFMGLRNQFFLHGTRETVAQARYSILVEGVPRHLRTSSALYKYFDEIFPGKVHSAVVCLDTSKLARLMRARERVAALLESYILLDHLEPEEAPHCVRPWADKGLGDDDVERSAKASSEALSGKEGTATCCARWANVLCRCSQPKPVPAVKFLQRLLDLVNEEVIESQQKYRDDAKRAELLAQAQLPLLSSMLFHMEQNITNVIDIPREHIDTAFAAPDAPGMPPAGPSLESDTSGQSLESDASEKDGSVIRVREDEGSTLRLRRASSTASVEGSGSLRRRRKLKILVPQESSTFSLRDSLGIPRQATREMNQMASPTSPTSPSPMSPRLSDPPGSLQSSLLHEAHPVGGVDDEEEAGPKWSPTDKDSKHLPSSKDSDARWLQGLGMTGVQGAKAVGKSASNQVLDSAQFVAATTVGNLARAFATLEALTLGSNVSSTGFVTFNSLATRETAHQALLTHRNDEGNVRMEAIPAPDPRDIVWSNVHKPLREMEPRRQAASIEFFLLAVLFNVPIQACVAATNKDSLMLAIPSLEQYEHDWWFETLASYLPSLASLGIVQLTPLIFLLSAYTYEHFKGKVKIETTILKRYFNVQLAFVYITVTAGSVLDALADVLKNPEQIMTILANALPGQSSYFMGLIIIKAVQGLSWELSRLHVFVPYLLCAGGRSKKKGERETMLRDDPRAPPYGWIFPSALMAVIVGFCFQVVCPLVSVICFLYFFMAYIVYKHQFLFVYINTTESGGVFFFPVFSRIIVGMIAGQLTLSGYLGIKLAYSQAGMVFLLVPWTVAFYYRMKNRYERPAVTLSLEQAAVVDHYLDSRAQAPKRTLIEPVTELLHEPVEEEAKSLEMQPRRSVDGAVGDDADDEPEYIGAWELNPNPNPNHNHNHNHNPNPNPNPNHNPNPYPDPSPNPIPNPTLMRKQTTAPCSPTRRTSSQSCGTWSPWCLCRRAG</sequence>
<feature type="domain" description="CSC1/OSCA1-like cytosolic" evidence="11">
    <location>
        <begin position="223"/>
        <end position="374"/>
    </location>
</feature>
<evidence type="ECO:0000256" key="8">
    <source>
        <dbReference type="SAM" id="Phobius"/>
    </source>
</evidence>
<dbReference type="InterPro" id="IPR003864">
    <property type="entry name" value="CSC1/OSCA1-like_7TM"/>
</dbReference>
<evidence type="ECO:0008006" key="13">
    <source>
        <dbReference type="Google" id="ProtNLM"/>
    </source>
</evidence>
<name>A0A7S1XLF6_9STRA</name>
<evidence type="ECO:0000256" key="6">
    <source>
        <dbReference type="ARBA" id="ARBA00023136"/>
    </source>
</evidence>
<feature type="region of interest" description="Disordered" evidence="7">
    <location>
        <begin position="1038"/>
        <end position="1135"/>
    </location>
</feature>
<evidence type="ECO:0000256" key="7">
    <source>
        <dbReference type="SAM" id="MobiDB-lite"/>
    </source>
</evidence>
<accession>A0A7S1XLF6</accession>
<feature type="region of interest" description="Disordered" evidence="7">
    <location>
        <begin position="509"/>
        <end position="578"/>
    </location>
</feature>
<dbReference type="PANTHER" id="PTHR13018:SF5">
    <property type="entry name" value="RE44586P"/>
    <property type="match status" value="1"/>
</dbReference>
<organism evidence="12">
    <name type="scientific">Phaeomonas parva</name>
    <dbReference type="NCBI Taxonomy" id="124430"/>
    <lineage>
        <taxon>Eukaryota</taxon>
        <taxon>Sar</taxon>
        <taxon>Stramenopiles</taxon>
        <taxon>Ochrophyta</taxon>
        <taxon>Pinguiophyceae</taxon>
        <taxon>Pinguiochrysidales</taxon>
        <taxon>Pinguiochrysidaceae</taxon>
        <taxon>Phaeomonas</taxon>
    </lineage>
</organism>
<feature type="transmembrane region" description="Helical" evidence="8">
    <location>
        <begin position="14"/>
        <end position="32"/>
    </location>
</feature>
<dbReference type="EMBL" id="HBGJ01004562">
    <property type="protein sequence ID" value="CAD9244381.1"/>
    <property type="molecule type" value="Transcribed_RNA"/>
</dbReference>
<dbReference type="Pfam" id="PF13967">
    <property type="entry name" value="RSN1_TM"/>
    <property type="match status" value="1"/>
</dbReference>
<feature type="transmembrane region" description="Helical" evidence="8">
    <location>
        <begin position="939"/>
        <end position="957"/>
    </location>
</feature>
<feature type="transmembrane region" description="Helical" evidence="8">
    <location>
        <begin position="131"/>
        <end position="151"/>
    </location>
</feature>
<dbReference type="AlphaFoldDB" id="A0A7S1XLF6"/>
<feature type="transmembrane region" description="Helical" evidence="8">
    <location>
        <begin position="969"/>
        <end position="989"/>
    </location>
</feature>
<feature type="compositionally biased region" description="Basic and acidic residues" evidence="7">
    <location>
        <begin position="442"/>
        <end position="458"/>
    </location>
</feature>
<feature type="compositionally biased region" description="Pro residues" evidence="7">
    <location>
        <begin position="1089"/>
        <end position="1111"/>
    </location>
</feature>
<feature type="compositionally biased region" description="Polar residues" evidence="7">
    <location>
        <begin position="430"/>
        <end position="440"/>
    </location>
</feature>
<dbReference type="InterPro" id="IPR032880">
    <property type="entry name" value="CSC1/OSCA1-like_N"/>
</dbReference>
<feature type="compositionally biased region" description="Polar residues" evidence="7">
    <location>
        <begin position="1116"/>
        <end position="1135"/>
    </location>
</feature>
<protein>
    <recommendedName>
        <fullName evidence="13">CSC1/OSCA1-like 7TM region domain-containing protein</fullName>
    </recommendedName>
</protein>
<feature type="compositionally biased region" description="Basic and acidic residues" evidence="7">
    <location>
        <begin position="1038"/>
        <end position="1052"/>
    </location>
</feature>
<comment type="subcellular location">
    <subcellularLocation>
        <location evidence="1">Membrane</location>
        <topology evidence="1">Multi-pass membrane protein</topology>
    </subcellularLocation>
</comment>
<evidence type="ECO:0000259" key="9">
    <source>
        <dbReference type="Pfam" id="PF02714"/>
    </source>
</evidence>
<dbReference type="Pfam" id="PF02714">
    <property type="entry name" value="RSN1_7TM"/>
    <property type="match status" value="1"/>
</dbReference>
<reference evidence="12" key="1">
    <citation type="submission" date="2021-01" db="EMBL/GenBank/DDBJ databases">
        <authorList>
            <person name="Corre E."/>
            <person name="Pelletier E."/>
            <person name="Niang G."/>
            <person name="Scheremetjew M."/>
            <person name="Finn R."/>
            <person name="Kale V."/>
            <person name="Holt S."/>
            <person name="Cochrane G."/>
            <person name="Meng A."/>
            <person name="Brown T."/>
            <person name="Cohen L."/>
        </authorList>
    </citation>
    <scope>NUCLEOTIDE SEQUENCE</scope>
    <source>
        <strain evidence="12">CCMP2877</strain>
    </source>
</reference>
<keyword evidence="6 8" id="KW-0472">Membrane</keyword>
<feature type="compositionally biased region" description="Basic and acidic residues" evidence="7">
    <location>
        <begin position="562"/>
        <end position="578"/>
    </location>
</feature>
<dbReference type="InterPro" id="IPR045122">
    <property type="entry name" value="Csc1-like"/>
</dbReference>
<feature type="transmembrane region" description="Helical" evidence="8">
    <location>
        <begin position="788"/>
        <end position="809"/>
    </location>
</feature>
<feature type="transmembrane region" description="Helical" evidence="8">
    <location>
        <begin position="697"/>
        <end position="719"/>
    </location>
</feature>
<evidence type="ECO:0000256" key="4">
    <source>
        <dbReference type="ARBA" id="ARBA00022692"/>
    </source>
</evidence>
<evidence type="ECO:0000259" key="11">
    <source>
        <dbReference type="Pfam" id="PF14703"/>
    </source>
</evidence>
<keyword evidence="5 8" id="KW-1133">Transmembrane helix</keyword>
<evidence type="ECO:0000256" key="2">
    <source>
        <dbReference type="ARBA" id="ARBA00007779"/>
    </source>
</evidence>
<keyword evidence="4 8" id="KW-0812">Transmembrane</keyword>
<evidence type="ECO:0000256" key="1">
    <source>
        <dbReference type="ARBA" id="ARBA00004141"/>
    </source>
</evidence>
<dbReference type="InterPro" id="IPR027815">
    <property type="entry name" value="CSC1/OSCA1-like_cyt"/>
</dbReference>
<feature type="region of interest" description="Disordered" evidence="7">
    <location>
        <begin position="414"/>
        <end position="477"/>
    </location>
</feature>
<feature type="domain" description="CSC1/OSCA1-like 7TM region" evidence="9">
    <location>
        <begin position="696"/>
        <end position="964"/>
    </location>
</feature>
<feature type="transmembrane region" description="Helical" evidence="8">
    <location>
        <begin position="177"/>
        <end position="195"/>
    </location>
</feature>
<evidence type="ECO:0000256" key="3">
    <source>
        <dbReference type="ARBA" id="ARBA00022448"/>
    </source>
</evidence>
<feature type="compositionally biased region" description="Acidic residues" evidence="7">
    <location>
        <begin position="1056"/>
        <end position="1065"/>
    </location>
</feature>
<dbReference type="PANTHER" id="PTHR13018">
    <property type="entry name" value="PROBABLE MEMBRANE PROTEIN DUF221-RELATED"/>
    <property type="match status" value="1"/>
</dbReference>
<dbReference type="GO" id="GO:0005227">
    <property type="term" value="F:calcium-activated cation channel activity"/>
    <property type="evidence" value="ECO:0007669"/>
    <property type="project" value="InterPro"/>
</dbReference>
<evidence type="ECO:0000259" key="10">
    <source>
        <dbReference type="Pfam" id="PF13967"/>
    </source>
</evidence>
<comment type="similarity">
    <text evidence="2">Belongs to the CSC1 (TC 1.A.17) family.</text>
</comment>
<feature type="transmembrane region" description="Helical" evidence="8">
    <location>
        <begin position="746"/>
        <end position="768"/>
    </location>
</feature>
<dbReference type="GO" id="GO:0005886">
    <property type="term" value="C:plasma membrane"/>
    <property type="evidence" value="ECO:0007669"/>
    <property type="project" value="TreeGrafter"/>
</dbReference>
<dbReference type="Pfam" id="PF14703">
    <property type="entry name" value="PHM7_cyt"/>
    <property type="match status" value="1"/>
</dbReference>
<evidence type="ECO:0000256" key="5">
    <source>
        <dbReference type="ARBA" id="ARBA00022989"/>
    </source>
</evidence>
<feature type="domain" description="CSC1/OSCA1-like N-terminal transmembrane" evidence="10">
    <location>
        <begin position="89"/>
        <end position="195"/>
    </location>
</feature>
<keyword evidence="3" id="KW-0813">Transport</keyword>